<dbReference type="EMBL" id="CP063849">
    <property type="protein sequence ID" value="QOY86900.1"/>
    <property type="molecule type" value="Genomic_DNA"/>
</dbReference>
<dbReference type="RefSeq" id="WP_194448569.1">
    <property type="nucleotide sequence ID" value="NZ_CP063849.1"/>
</dbReference>
<accession>A0A7S7NNJ8</accession>
<dbReference type="KEGG" id="pfer:IRI77_29610"/>
<dbReference type="AlphaFoldDB" id="A0A7S7NNJ8"/>
<organism evidence="2 3">
    <name type="scientific">Paludibaculum fermentans</name>
    <dbReference type="NCBI Taxonomy" id="1473598"/>
    <lineage>
        <taxon>Bacteria</taxon>
        <taxon>Pseudomonadati</taxon>
        <taxon>Acidobacteriota</taxon>
        <taxon>Terriglobia</taxon>
        <taxon>Bryobacterales</taxon>
        <taxon>Bryobacteraceae</taxon>
        <taxon>Paludibaculum</taxon>
    </lineage>
</organism>
<protein>
    <submittedName>
        <fullName evidence="2">DUF58 domain-containing protein</fullName>
    </submittedName>
</protein>
<sequence>MAAPLLDRQILERLERLTIRWQQSFRGLVGGHNISRYAGPGQEFLDHRNFHQGDDLRAVNWRAFMRLEKLFLKMFQVEPRTPIRLLLDSSSSMTASPEPGAGSKFDYARKLAAALTYVGLVRHDSILLQPFHEKLDDSHLASGGRHRFGPVNDFLSALEPGGRTSYFEMVRQFISAYQKPGLLILVSDFLDDGEVLKPLQYLADFGHELMLVQVWTDSDRSPNLKGDVTLTDAESGGSLEISLDEATCQAYTEEFDRYAGAIENLALRSGGRYAGFSTSVPLEEAIFSALNQAGADLQRAPRSA</sequence>
<evidence type="ECO:0000313" key="2">
    <source>
        <dbReference type="EMBL" id="QOY86900.1"/>
    </source>
</evidence>
<dbReference type="Proteomes" id="UP000593892">
    <property type="component" value="Chromosome"/>
</dbReference>
<dbReference type="InterPro" id="IPR036465">
    <property type="entry name" value="vWFA_dom_sf"/>
</dbReference>
<proteinExistence type="predicted"/>
<keyword evidence="3" id="KW-1185">Reference proteome</keyword>
<dbReference type="PANTHER" id="PTHR33608">
    <property type="entry name" value="BLL2464 PROTEIN"/>
    <property type="match status" value="1"/>
</dbReference>
<name>A0A7S7NNJ8_PALFE</name>
<dbReference type="Pfam" id="PF01882">
    <property type="entry name" value="DUF58"/>
    <property type="match status" value="1"/>
</dbReference>
<feature type="domain" description="DUF58" evidence="1">
    <location>
        <begin position="47"/>
        <end position="254"/>
    </location>
</feature>
<evidence type="ECO:0000259" key="1">
    <source>
        <dbReference type="Pfam" id="PF01882"/>
    </source>
</evidence>
<dbReference type="SUPFAM" id="SSF53300">
    <property type="entry name" value="vWA-like"/>
    <property type="match status" value="1"/>
</dbReference>
<dbReference type="Gene3D" id="3.40.50.410">
    <property type="entry name" value="von Willebrand factor, type A domain"/>
    <property type="match status" value="1"/>
</dbReference>
<evidence type="ECO:0000313" key="3">
    <source>
        <dbReference type="Proteomes" id="UP000593892"/>
    </source>
</evidence>
<reference evidence="2 3" key="1">
    <citation type="submission" date="2020-10" db="EMBL/GenBank/DDBJ databases">
        <title>Complete genome sequence of Paludibaculum fermentans P105T, a facultatively anaerobic acidobacterium capable of dissimilatory Fe(III) reduction.</title>
        <authorList>
            <person name="Dedysh S.N."/>
            <person name="Beletsky A.V."/>
            <person name="Kulichevskaya I.S."/>
            <person name="Mardanov A.V."/>
            <person name="Ravin N.V."/>
        </authorList>
    </citation>
    <scope>NUCLEOTIDE SEQUENCE [LARGE SCALE GENOMIC DNA]</scope>
    <source>
        <strain evidence="2 3">P105</strain>
    </source>
</reference>
<dbReference type="InterPro" id="IPR002881">
    <property type="entry name" value="DUF58"/>
</dbReference>
<dbReference type="PANTHER" id="PTHR33608:SF7">
    <property type="entry name" value="DUF58 DOMAIN-CONTAINING PROTEIN"/>
    <property type="match status" value="1"/>
</dbReference>
<gene>
    <name evidence="2" type="ORF">IRI77_29610</name>
</gene>